<evidence type="ECO:0000256" key="7">
    <source>
        <dbReference type="ARBA" id="ARBA00022840"/>
    </source>
</evidence>
<dbReference type="Pfam" id="PF17207">
    <property type="entry name" value="MCM_OB"/>
    <property type="match status" value="1"/>
</dbReference>
<dbReference type="GO" id="GO:0000727">
    <property type="term" value="P:double-strand break repair via break-induced replication"/>
    <property type="evidence" value="ECO:0000318"/>
    <property type="project" value="GO_Central"/>
</dbReference>
<dbReference type="PROSITE" id="PS50051">
    <property type="entry name" value="MCM_2"/>
    <property type="match status" value="1"/>
</dbReference>
<dbReference type="SUPFAM" id="SSF52540">
    <property type="entry name" value="P-loop containing nucleoside triphosphate hydrolases"/>
    <property type="match status" value="1"/>
</dbReference>
<dbReference type="GeneID" id="5698914"/>
<feature type="domain" description="MCM C-terminal AAA(+) ATPase" evidence="12">
    <location>
        <begin position="335"/>
        <end position="541"/>
    </location>
</feature>
<feature type="region of interest" description="Disordered" evidence="11">
    <location>
        <begin position="1"/>
        <end position="22"/>
    </location>
</feature>
<dbReference type="GO" id="GO:0003697">
    <property type="term" value="F:single-stranded DNA binding"/>
    <property type="evidence" value="ECO:0000318"/>
    <property type="project" value="GO_Central"/>
</dbReference>
<dbReference type="PRINTS" id="PR01657">
    <property type="entry name" value="MCMFAMILY"/>
</dbReference>
<proteinExistence type="inferred from homology"/>
<feature type="compositionally biased region" description="Polar residues" evidence="11">
    <location>
        <begin position="1"/>
        <end position="10"/>
    </location>
</feature>
<dbReference type="GO" id="GO:0005524">
    <property type="term" value="F:ATP binding"/>
    <property type="evidence" value="ECO:0007669"/>
    <property type="project" value="UniProtKB-KW"/>
</dbReference>
<reference evidence="13 14" key="1">
    <citation type="journal article" date="2007" name="Science">
        <title>Genomic minimalism in the early diverging intestinal parasite Giardia lamblia.</title>
        <authorList>
            <person name="Morrison H.G."/>
            <person name="McArthur A.G."/>
            <person name="Gillin F.D."/>
            <person name="Aley S.B."/>
            <person name="Adam R.D."/>
            <person name="Olsen G.J."/>
            <person name="Best A.A."/>
            <person name="Cande W.Z."/>
            <person name="Chen F."/>
            <person name="Cipriano M.J."/>
            <person name="Davids B.J."/>
            <person name="Dawson S.C."/>
            <person name="Elmendorf H.G."/>
            <person name="Hehl A.B."/>
            <person name="Holder M.E."/>
            <person name="Huse S.M."/>
            <person name="Kim U.U."/>
            <person name="Lasek-Nesselquist E."/>
            <person name="Manning G."/>
            <person name="Nigam A."/>
            <person name="Nixon J.E."/>
            <person name="Palm D."/>
            <person name="Passamaneck N.E."/>
            <person name="Prabhu A."/>
            <person name="Reich C.I."/>
            <person name="Reiner D.S."/>
            <person name="Samuelson J."/>
            <person name="Svard S.G."/>
            <person name="Sogin M.L."/>
        </authorList>
    </citation>
    <scope>NUCLEOTIDE SEQUENCE [LARGE SCALE GENOMIC DNA]</scope>
    <source>
        <strain evidence="13 14">WB C6</strain>
    </source>
</reference>
<dbReference type="SUPFAM" id="SSF50249">
    <property type="entry name" value="Nucleic acid-binding proteins"/>
    <property type="match status" value="1"/>
</dbReference>
<evidence type="ECO:0000259" key="12">
    <source>
        <dbReference type="PROSITE" id="PS50051"/>
    </source>
</evidence>
<dbReference type="InterPro" id="IPR027417">
    <property type="entry name" value="P-loop_NTPase"/>
</dbReference>
<dbReference type="PROSITE" id="PS00847">
    <property type="entry name" value="MCM_1"/>
    <property type="match status" value="1"/>
</dbReference>
<dbReference type="EMBL" id="AACB03000005">
    <property type="protein sequence ID" value="KAE8301246.1"/>
    <property type="molecule type" value="Genomic_DNA"/>
</dbReference>
<dbReference type="EC" id="3.6.4.12" evidence="2"/>
<comment type="subcellular location">
    <subcellularLocation>
        <location evidence="1">Nucleus</location>
    </subcellularLocation>
</comment>
<dbReference type="InterPro" id="IPR041562">
    <property type="entry name" value="MCM_lid"/>
</dbReference>
<dbReference type="InterPro" id="IPR001208">
    <property type="entry name" value="MCM_dom"/>
</dbReference>
<dbReference type="Gene3D" id="3.40.50.300">
    <property type="entry name" value="P-loop containing nucleotide triphosphate hydrolases"/>
    <property type="match status" value="1"/>
</dbReference>
<dbReference type="STRING" id="184922.A8BN52"/>
<comment type="similarity">
    <text evidence="10">Belongs to the MCM family.</text>
</comment>
<comment type="caution">
    <text evidence="13">The sequence shown here is derived from an EMBL/GenBank/DDBJ whole genome shotgun (WGS) entry which is preliminary data.</text>
</comment>
<evidence type="ECO:0000256" key="6">
    <source>
        <dbReference type="ARBA" id="ARBA00022806"/>
    </source>
</evidence>
<dbReference type="InterPro" id="IPR033762">
    <property type="entry name" value="MCM_OB"/>
</dbReference>
<dbReference type="SMART" id="SM00350">
    <property type="entry name" value="MCM"/>
    <property type="match status" value="1"/>
</dbReference>
<keyword evidence="7 10" id="KW-0067">ATP-binding</keyword>
<gene>
    <name evidence="13" type="ORF">GL50803_0089112</name>
</gene>
<dbReference type="Gene3D" id="2.40.50.140">
    <property type="entry name" value="Nucleic acid-binding proteins"/>
    <property type="match status" value="1"/>
</dbReference>
<organism evidence="13 14">
    <name type="scientific">Giardia intestinalis (strain ATCC 50803 / WB clone C6)</name>
    <name type="common">Giardia lamblia</name>
    <dbReference type="NCBI Taxonomy" id="184922"/>
    <lineage>
        <taxon>Eukaryota</taxon>
        <taxon>Metamonada</taxon>
        <taxon>Diplomonadida</taxon>
        <taxon>Hexamitidae</taxon>
        <taxon>Giardiinae</taxon>
        <taxon>Giardia</taxon>
    </lineage>
</organism>
<dbReference type="GO" id="GO:0042555">
    <property type="term" value="C:MCM complex"/>
    <property type="evidence" value="ECO:0000318"/>
    <property type="project" value="GO_Central"/>
</dbReference>
<dbReference type="OMA" id="ITYCKTR"/>
<evidence type="ECO:0000256" key="3">
    <source>
        <dbReference type="ARBA" id="ARBA00022705"/>
    </source>
</evidence>
<dbReference type="Gene3D" id="2.20.28.10">
    <property type="match status" value="1"/>
</dbReference>
<evidence type="ECO:0000313" key="14">
    <source>
        <dbReference type="Proteomes" id="UP000001548"/>
    </source>
</evidence>
<evidence type="ECO:0000256" key="4">
    <source>
        <dbReference type="ARBA" id="ARBA00022741"/>
    </source>
</evidence>
<dbReference type="FunCoup" id="A8BN52">
    <property type="interactions" value="275"/>
</dbReference>
<dbReference type="InterPro" id="IPR018525">
    <property type="entry name" value="MCM_CS"/>
</dbReference>
<keyword evidence="3" id="KW-0235">DNA replication</keyword>
<sequence length="730" mass="79193">MDPLATQQRIVSEPTRGSERPGNDIKSLVISFFTTFTRADDVQPYIRSIKNILETHDSLVIDIGDIRGHSPQLYDRLVVQPAHVLQVITQVVESMLAEESSGSTPYLKPNIILQYTSLDGSLRPSELRAKHINRLVSVRAIVSGTSRLRSKTQLLVAKCRGCGHKYRQALVSGLDAIVLPTTCLSEKAQGDSSKCGKSPYVINPHSCVYIDQQSIKLQDIPGDMPFYRPTGGDDIEGLGGLEGGAQAGTAEDGGSTVLPAVLEGHVVKPDLLAGCKLIVTGTLVAKPGTKIVYLLGHGIHVVDSADEFDHIQTVQNFYSAEDIPKFHAFKNQPNVISVIESLIAPQIEGMEDAKRAIACLLFGGTNKYTQELIRLRGNINVLLISDPGLGKSELLLEASRLAPIGIYTSGKSTSAVGLTAGVMRDKATSEFFLEGGALVLADKGIVCIDELDKMNETDRVALHEAMEQGSISISKAGISTTLNARTSILAAANPTLGRFDDFQKAADQIDFSVTILTRFDLVFMLKDKQSPERDAMIVNKIARIAAGERPASVASHQEQNPMFTQSFLKKYIAYAQATCTPKLDQSSLEILKAAYIRYRADALKNSSAIPITVRQLEALIRLSESFAKMRLSPVVTVEDVEYAIDIFQKSTADALQAGISDPSLTNSTIIAQVEQTLLRMIPHGAILSKSAVLRDSARLGLSEAVVVYVITKLINSNVLEVIRGTMLKRK</sequence>
<evidence type="ECO:0000256" key="2">
    <source>
        <dbReference type="ARBA" id="ARBA00012551"/>
    </source>
</evidence>
<dbReference type="Pfam" id="PF00493">
    <property type="entry name" value="MCM"/>
    <property type="match status" value="1"/>
</dbReference>
<dbReference type="KEGG" id="gla:GL50803_0089112"/>
<dbReference type="GO" id="GO:0005634">
    <property type="term" value="C:nucleus"/>
    <property type="evidence" value="ECO:0000318"/>
    <property type="project" value="GO_Central"/>
</dbReference>
<dbReference type="GO" id="GO:0003678">
    <property type="term" value="F:DNA helicase activity"/>
    <property type="evidence" value="ECO:0007669"/>
    <property type="project" value="UniProtKB-EC"/>
</dbReference>
<dbReference type="Pfam" id="PF14551">
    <property type="entry name" value="MCM_N"/>
    <property type="match status" value="1"/>
</dbReference>
<dbReference type="Gene3D" id="3.30.1640.10">
    <property type="entry name" value="mini-chromosome maintenance (MCM) complex, chain A, domain 1"/>
    <property type="match status" value="1"/>
</dbReference>
<evidence type="ECO:0000256" key="5">
    <source>
        <dbReference type="ARBA" id="ARBA00022801"/>
    </source>
</evidence>
<accession>A8BN52</accession>
<dbReference type="InterPro" id="IPR012340">
    <property type="entry name" value="NA-bd_OB-fold"/>
</dbReference>
<keyword evidence="5" id="KW-0378">Hydrolase</keyword>
<keyword evidence="6" id="KW-0347">Helicase</keyword>
<evidence type="ECO:0000256" key="11">
    <source>
        <dbReference type="SAM" id="MobiDB-lite"/>
    </source>
</evidence>
<dbReference type="HOGENOM" id="CLU_000995_7_2_1"/>
<dbReference type="PANTHER" id="PTHR11630">
    <property type="entry name" value="DNA REPLICATION LICENSING FACTOR MCM FAMILY MEMBER"/>
    <property type="match status" value="1"/>
</dbReference>
<evidence type="ECO:0000256" key="9">
    <source>
        <dbReference type="ARBA" id="ARBA00023242"/>
    </source>
</evidence>
<dbReference type="AlphaFoldDB" id="A8BN52"/>
<evidence type="ECO:0000256" key="8">
    <source>
        <dbReference type="ARBA" id="ARBA00023125"/>
    </source>
</evidence>
<dbReference type="InterPro" id="IPR003593">
    <property type="entry name" value="AAA+_ATPase"/>
</dbReference>
<evidence type="ECO:0000256" key="1">
    <source>
        <dbReference type="ARBA" id="ARBA00004123"/>
    </source>
</evidence>
<evidence type="ECO:0000256" key="10">
    <source>
        <dbReference type="RuleBase" id="RU004070"/>
    </source>
</evidence>
<dbReference type="VEuPathDB" id="GiardiaDB:GL50803_89112"/>
<dbReference type="PANTHER" id="PTHR11630:SF42">
    <property type="entry name" value="DNA REPLICATION LICENSING FACTOR MCM5"/>
    <property type="match status" value="1"/>
</dbReference>
<dbReference type="GO" id="GO:0006270">
    <property type="term" value="P:DNA replication initiation"/>
    <property type="evidence" value="ECO:0000318"/>
    <property type="project" value="GO_Central"/>
</dbReference>
<keyword evidence="8 10" id="KW-0238">DNA-binding</keyword>
<dbReference type="Pfam" id="PF17855">
    <property type="entry name" value="MCM_lid"/>
    <property type="match status" value="1"/>
</dbReference>
<dbReference type="InterPro" id="IPR031327">
    <property type="entry name" value="MCM"/>
</dbReference>
<dbReference type="FunFam" id="3.40.50.300:FF:002469">
    <property type="entry name" value="Cell division control protein 21"/>
    <property type="match status" value="1"/>
</dbReference>
<protein>
    <recommendedName>
        <fullName evidence="2">DNA helicase</fullName>
        <ecNumber evidence="2">3.6.4.12</ecNumber>
    </recommendedName>
</protein>
<dbReference type="InterPro" id="IPR027925">
    <property type="entry name" value="MCM_N"/>
</dbReference>
<dbReference type="SMART" id="SM00382">
    <property type="entry name" value="AAA"/>
    <property type="match status" value="1"/>
</dbReference>
<keyword evidence="14" id="KW-1185">Reference proteome</keyword>
<dbReference type="Proteomes" id="UP000001548">
    <property type="component" value="Unassembled WGS sequence"/>
</dbReference>
<keyword evidence="4 10" id="KW-0547">Nucleotide-binding</keyword>
<keyword evidence="9" id="KW-0539">Nucleus</keyword>
<dbReference type="GO" id="GO:0016787">
    <property type="term" value="F:hydrolase activity"/>
    <property type="evidence" value="ECO:0007669"/>
    <property type="project" value="UniProtKB-KW"/>
</dbReference>
<evidence type="ECO:0000313" key="13">
    <source>
        <dbReference type="EMBL" id="KAE8301246.1"/>
    </source>
</evidence>
<name>A8BN52_GIAIC</name>
<dbReference type="RefSeq" id="XP_001706029.1">
    <property type="nucleotide sequence ID" value="XM_001705977.1"/>
</dbReference>